<dbReference type="GO" id="GO:0005886">
    <property type="term" value="C:plasma membrane"/>
    <property type="evidence" value="ECO:0007669"/>
    <property type="project" value="UniProtKB-SubCell"/>
</dbReference>
<protein>
    <submittedName>
        <fullName evidence="12">Non-specific lipid-transfer protein-like protein</fullName>
    </submittedName>
</protein>
<feature type="compositionally biased region" description="Polar residues" evidence="9">
    <location>
        <begin position="145"/>
        <end position="156"/>
    </location>
</feature>
<evidence type="ECO:0000256" key="10">
    <source>
        <dbReference type="SAM" id="SignalP"/>
    </source>
</evidence>
<evidence type="ECO:0000256" key="2">
    <source>
        <dbReference type="ARBA" id="ARBA00009748"/>
    </source>
</evidence>
<dbReference type="PANTHER" id="PTHR33044">
    <property type="entry name" value="BIFUNCTIONAL INHIBITOR/LIPID-TRANSFER PROTEIN/SEED STORAGE 2S ALBUMIN SUPERFAMILY PROTEIN-RELATED"/>
    <property type="match status" value="1"/>
</dbReference>
<feature type="compositionally biased region" description="Low complexity" evidence="9">
    <location>
        <begin position="127"/>
        <end position="143"/>
    </location>
</feature>
<feature type="chain" id="PRO_5032807359" evidence="10">
    <location>
        <begin position="24"/>
        <end position="217"/>
    </location>
</feature>
<evidence type="ECO:0000256" key="1">
    <source>
        <dbReference type="ARBA" id="ARBA00004609"/>
    </source>
</evidence>
<dbReference type="OrthoDB" id="1914452at2759"/>
<dbReference type="AlphaFoldDB" id="A0A835CD74"/>
<keyword evidence="4" id="KW-0336">GPI-anchor</keyword>
<keyword evidence="8" id="KW-0449">Lipoprotein</keyword>
<comment type="subcellular location">
    <subcellularLocation>
        <location evidence="1">Cell membrane</location>
        <topology evidence="1">Lipid-anchor</topology>
        <topology evidence="1">GPI-anchor</topology>
    </subcellularLocation>
</comment>
<evidence type="ECO:0000259" key="11">
    <source>
        <dbReference type="SMART" id="SM00499"/>
    </source>
</evidence>
<keyword evidence="13" id="KW-1185">Reference proteome</keyword>
<evidence type="ECO:0000256" key="7">
    <source>
        <dbReference type="ARBA" id="ARBA00023180"/>
    </source>
</evidence>
<comment type="caution">
    <text evidence="12">The sequence shown here is derived from an EMBL/GenBank/DDBJ whole genome shotgun (WGS) entry which is preliminary data.</text>
</comment>
<name>A0A835CD74_9FABA</name>
<evidence type="ECO:0000256" key="5">
    <source>
        <dbReference type="ARBA" id="ARBA00022729"/>
    </source>
</evidence>
<keyword evidence="7" id="KW-0325">Glycoprotein</keyword>
<dbReference type="InterPro" id="IPR043325">
    <property type="entry name" value="LTSS"/>
</dbReference>
<sequence length="217" mass="22189">MEGFVMVMILGMSMGIMSAPSYAQFRTPCGASSMLTNLAPCIGFLTNASPNDILPTSQCCKTLKAFTSGAMDCLCVIVTGYVPFSIPINRTLATYLPQACNIPGVLLQCKSSSSTLGAPGPVYVVTSPSAPSGTPSPGSQGSSVLPRQSETKPLTTLASPPSLDSDTSSTIASGGHSQLTPSSSSLSSSSSSAMAPSYTFSPSFLLIALGIAVLNYY</sequence>
<gene>
    <name evidence="12" type="ORF">G2W53_005798</name>
</gene>
<dbReference type="SMART" id="SM00499">
    <property type="entry name" value="AAI"/>
    <property type="match status" value="1"/>
</dbReference>
<feature type="domain" description="Bifunctional inhibitor/plant lipid transfer protein/seed storage helical" evidence="11">
    <location>
        <begin position="29"/>
        <end position="109"/>
    </location>
</feature>
<proteinExistence type="inferred from homology"/>
<reference evidence="12" key="1">
    <citation type="submission" date="2020-09" db="EMBL/GenBank/DDBJ databases">
        <title>Genome-Enabled Discovery of Anthraquinone Biosynthesis in Senna tora.</title>
        <authorList>
            <person name="Kang S.-H."/>
            <person name="Pandey R.P."/>
            <person name="Lee C.-M."/>
            <person name="Sim J.-S."/>
            <person name="Jeong J.-T."/>
            <person name="Choi B.-S."/>
            <person name="Jung M."/>
            <person name="Ginzburg D."/>
            <person name="Zhao K."/>
            <person name="Won S.Y."/>
            <person name="Oh T.-J."/>
            <person name="Yu Y."/>
            <person name="Kim N.-H."/>
            <person name="Lee O.R."/>
            <person name="Lee T.-H."/>
            <person name="Bashyal P."/>
            <person name="Kim T.-S."/>
            <person name="Lee W.-H."/>
            <person name="Kawkins C."/>
            <person name="Kim C.-K."/>
            <person name="Kim J.S."/>
            <person name="Ahn B.O."/>
            <person name="Rhee S.Y."/>
            <person name="Sohng J.K."/>
        </authorList>
    </citation>
    <scope>NUCLEOTIDE SEQUENCE</scope>
    <source>
        <tissue evidence="12">Leaf</tissue>
    </source>
</reference>
<organism evidence="12 13">
    <name type="scientific">Senna tora</name>
    <dbReference type="NCBI Taxonomy" id="362788"/>
    <lineage>
        <taxon>Eukaryota</taxon>
        <taxon>Viridiplantae</taxon>
        <taxon>Streptophyta</taxon>
        <taxon>Embryophyta</taxon>
        <taxon>Tracheophyta</taxon>
        <taxon>Spermatophyta</taxon>
        <taxon>Magnoliopsida</taxon>
        <taxon>eudicotyledons</taxon>
        <taxon>Gunneridae</taxon>
        <taxon>Pentapetalae</taxon>
        <taxon>rosids</taxon>
        <taxon>fabids</taxon>
        <taxon>Fabales</taxon>
        <taxon>Fabaceae</taxon>
        <taxon>Caesalpinioideae</taxon>
        <taxon>Cassia clade</taxon>
        <taxon>Senna</taxon>
    </lineage>
</organism>
<feature type="region of interest" description="Disordered" evidence="9">
    <location>
        <begin position="127"/>
        <end position="188"/>
    </location>
</feature>
<dbReference type="Pfam" id="PF14368">
    <property type="entry name" value="LTP_2"/>
    <property type="match status" value="1"/>
</dbReference>
<dbReference type="EMBL" id="JAAIUW010000003">
    <property type="protein sequence ID" value="KAF7837316.1"/>
    <property type="molecule type" value="Genomic_DNA"/>
</dbReference>
<dbReference type="CDD" id="cd00010">
    <property type="entry name" value="AAI_LTSS"/>
    <property type="match status" value="1"/>
</dbReference>
<keyword evidence="6" id="KW-1015">Disulfide bond</keyword>
<keyword evidence="5 10" id="KW-0732">Signal</keyword>
<evidence type="ECO:0000313" key="12">
    <source>
        <dbReference type="EMBL" id="KAF7837316.1"/>
    </source>
</evidence>
<keyword evidence="3" id="KW-1003">Cell membrane</keyword>
<comment type="similarity">
    <text evidence="2">Belongs to the plant LTP family.</text>
</comment>
<evidence type="ECO:0000256" key="3">
    <source>
        <dbReference type="ARBA" id="ARBA00022475"/>
    </source>
</evidence>
<evidence type="ECO:0000256" key="6">
    <source>
        <dbReference type="ARBA" id="ARBA00023157"/>
    </source>
</evidence>
<dbReference type="Proteomes" id="UP000634136">
    <property type="component" value="Unassembled WGS sequence"/>
</dbReference>
<evidence type="ECO:0000256" key="8">
    <source>
        <dbReference type="ARBA" id="ARBA00023288"/>
    </source>
</evidence>
<keyword evidence="4" id="KW-0472">Membrane</keyword>
<dbReference type="InterPro" id="IPR016140">
    <property type="entry name" value="Bifunc_inhib/LTP/seed_store"/>
</dbReference>
<evidence type="ECO:0000313" key="13">
    <source>
        <dbReference type="Proteomes" id="UP000634136"/>
    </source>
</evidence>
<evidence type="ECO:0000256" key="4">
    <source>
        <dbReference type="ARBA" id="ARBA00022622"/>
    </source>
</evidence>
<dbReference type="InterPro" id="IPR036312">
    <property type="entry name" value="Bifun_inhib/LTP/seed_sf"/>
</dbReference>
<feature type="compositionally biased region" description="Low complexity" evidence="9">
    <location>
        <begin position="157"/>
        <end position="170"/>
    </location>
</feature>
<dbReference type="GO" id="GO:0098552">
    <property type="term" value="C:side of membrane"/>
    <property type="evidence" value="ECO:0007669"/>
    <property type="project" value="UniProtKB-KW"/>
</dbReference>
<accession>A0A835CD74</accession>
<feature type="signal peptide" evidence="10">
    <location>
        <begin position="1"/>
        <end position="23"/>
    </location>
</feature>
<evidence type="ECO:0000256" key="9">
    <source>
        <dbReference type="SAM" id="MobiDB-lite"/>
    </source>
</evidence>
<dbReference type="SUPFAM" id="SSF47699">
    <property type="entry name" value="Bifunctional inhibitor/lipid-transfer protein/seed storage 2S albumin"/>
    <property type="match status" value="1"/>
</dbReference>
<dbReference type="Gene3D" id="1.10.110.10">
    <property type="entry name" value="Plant lipid-transfer and hydrophobic proteins"/>
    <property type="match status" value="1"/>
</dbReference>
<feature type="compositionally biased region" description="Polar residues" evidence="9">
    <location>
        <begin position="171"/>
        <end position="181"/>
    </location>
</feature>